<dbReference type="AlphaFoldDB" id="A0A1I1RCA9"/>
<evidence type="ECO:0000313" key="5">
    <source>
        <dbReference type="EMBL" id="SFD32016.1"/>
    </source>
</evidence>
<dbReference type="InterPro" id="IPR003593">
    <property type="entry name" value="AAA+_ATPase"/>
</dbReference>
<dbReference type="GO" id="GO:0016887">
    <property type="term" value="F:ATP hydrolysis activity"/>
    <property type="evidence" value="ECO:0007669"/>
    <property type="project" value="InterPro"/>
</dbReference>
<dbReference type="InterPro" id="IPR003439">
    <property type="entry name" value="ABC_transporter-like_ATP-bd"/>
</dbReference>
<dbReference type="InterPro" id="IPR051782">
    <property type="entry name" value="ABC_Transporter_VariousFunc"/>
</dbReference>
<keyword evidence="2" id="KW-0547">Nucleotide-binding</keyword>
<name>A0A1I1RCA9_9CLOT</name>
<dbReference type="CDD" id="cd03230">
    <property type="entry name" value="ABC_DR_subfamily_A"/>
    <property type="match status" value="1"/>
</dbReference>
<evidence type="ECO:0000259" key="4">
    <source>
        <dbReference type="PROSITE" id="PS50893"/>
    </source>
</evidence>
<keyword evidence="3 5" id="KW-0067">ATP-binding</keyword>
<dbReference type="GO" id="GO:0005524">
    <property type="term" value="F:ATP binding"/>
    <property type="evidence" value="ECO:0007669"/>
    <property type="project" value="UniProtKB-KW"/>
</dbReference>
<reference evidence="5 6" key="1">
    <citation type="submission" date="2016-10" db="EMBL/GenBank/DDBJ databases">
        <authorList>
            <person name="de Groot N.N."/>
        </authorList>
    </citation>
    <scope>NUCLEOTIDE SEQUENCE [LARGE SCALE GENOMIC DNA]</scope>
    <source>
        <strain evidence="5 6">DSM 12992</strain>
    </source>
</reference>
<dbReference type="SUPFAM" id="SSF52540">
    <property type="entry name" value="P-loop containing nucleoside triphosphate hydrolases"/>
    <property type="match status" value="1"/>
</dbReference>
<dbReference type="PANTHER" id="PTHR42939:SF3">
    <property type="entry name" value="ABC TRANSPORTER ATP-BINDING COMPONENT"/>
    <property type="match status" value="1"/>
</dbReference>
<dbReference type="EMBL" id="FOMG01000032">
    <property type="protein sequence ID" value="SFD32016.1"/>
    <property type="molecule type" value="Genomic_DNA"/>
</dbReference>
<dbReference type="InterPro" id="IPR027417">
    <property type="entry name" value="P-loop_NTPase"/>
</dbReference>
<protein>
    <submittedName>
        <fullName evidence="5">ABC-2 type transport system ATP-binding protein</fullName>
    </submittedName>
</protein>
<dbReference type="STRING" id="119641.SAMN05421842_13214"/>
<evidence type="ECO:0000256" key="2">
    <source>
        <dbReference type="ARBA" id="ARBA00022741"/>
    </source>
</evidence>
<dbReference type="PANTHER" id="PTHR42939">
    <property type="entry name" value="ABC TRANSPORTER ATP-BINDING PROTEIN ALBC-RELATED"/>
    <property type="match status" value="1"/>
</dbReference>
<dbReference type="RefSeq" id="WP_175560013.1">
    <property type="nucleotide sequence ID" value="NZ_FOMG01000032.1"/>
</dbReference>
<dbReference type="PROSITE" id="PS50893">
    <property type="entry name" value="ABC_TRANSPORTER_2"/>
    <property type="match status" value="1"/>
</dbReference>
<dbReference type="Pfam" id="PF00005">
    <property type="entry name" value="ABC_tran"/>
    <property type="match status" value="1"/>
</dbReference>
<dbReference type="Gene3D" id="3.40.50.300">
    <property type="entry name" value="P-loop containing nucleotide triphosphate hydrolases"/>
    <property type="match status" value="1"/>
</dbReference>
<evidence type="ECO:0000256" key="3">
    <source>
        <dbReference type="ARBA" id="ARBA00022840"/>
    </source>
</evidence>
<keyword evidence="1" id="KW-0813">Transport</keyword>
<accession>A0A1I1RCA9</accession>
<evidence type="ECO:0000313" key="6">
    <source>
        <dbReference type="Proteomes" id="UP000199263"/>
    </source>
</evidence>
<sequence>MDVLSIQNLNKRYEKFELKNASFSMRQGTIMGFIGRNGAGKTTTLKALLNYIHADSGTIKFFGKDFSDNEFLIKQKVGFVSGGVNYYPKKKLKTITEVTKKFYKKWDEEAYKAYLERFHLDTEKKVDELSEGMKVKYQLALALSHHAQLLIFDEPTSGLDPVSRDDLLDLFITLVEEEQVSILFSTHITSDLEKCARYVTYIKNGEILASTDKKSFLDAYRIVKGSSKQLTGAIIKKLISFKKHADGFCGLVRTENLPIDGDVEILPADLESIMIYIEKE</sequence>
<evidence type="ECO:0000256" key="1">
    <source>
        <dbReference type="ARBA" id="ARBA00022448"/>
    </source>
</evidence>
<organism evidence="5 6">
    <name type="scientific">Clostridium uliginosum</name>
    <dbReference type="NCBI Taxonomy" id="119641"/>
    <lineage>
        <taxon>Bacteria</taxon>
        <taxon>Bacillati</taxon>
        <taxon>Bacillota</taxon>
        <taxon>Clostridia</taxon>
        <taxon>Eubacteriales</taxon>
        <taxon>Clostridiaceae</taxon>
        <taxon>Clostridium</taxon>
    </lineage>
</organism>
<gene>
    <name evidence="5" type="ORF">SAMN05421842_13214</name>
</gene>
<feature type="domain" description="ABC transporter" evidence="4">
    <location>
        <begin position="1"/>
        <end position="229"/>
    </location>
</feature>
<dbReference type="SMART" id="SM00382">
    <property type="entry name" value="AAA"/>
    <property type="match status" value="1"/>
</dbReference>
<dbReference type="Proteomes" id="UP000199263">
    <property type="component" value="Unassembled WGS sequence"/>
</dbReference>
<proteinExistence type="predicted"/>
<keyword evidence="6" id="KW-1185">Reference proteome</keyword>